<evidence type="ECO:0000256" key="1">
    <source>
        <dbReference type="SAM" id="SignalP"/>
    </source>
</evidence>
<organism evidence="2 3">
    <name type="scientific">Teretinema zuelzerae</name>
    <dbReference type="NCBI Taxonomy" id="156"/>
    <lineage>
        <taxon>Bacteria</taxon>
        <taxon>Pseudomonadati</taxon>
        <taxon>Spirochaetota</taxon>
        <taxon>Spirochaetia</taxon>
        <taxon>Spirochaetales</taxon>
        <taxon>Treponemataceae</taxon>
        <taxon>Teretinema</taxon>
    </lineage>
</organism>
<evidence type="ECO:0000313" key="2">
    <source>
        <dbReference type="EMBL" id="MCD1654663.1"/>
    </source>
</evidence>
<dbReference type="EMBL" id="JAINWA010000003">
    <property type="protein sequence ID" value="MCD1654663.1"/>
    <property type="molecule type" value="Genomic_DNA"/>
</dbReference>
<name>A0AAE3EJ05_9SPIR</name>
<evidence type="ECO:0000313" key="3">
    <source>
        <dbReference type="Proteomes" id="UP001198163"/>
    </source>
</evidence>
<feature type="signal peptide" evidence="1">
    <location>
        <begin position="1"/>
        <end position="18"/>
    </location>
</feature>
<feature type="chain" id="PRO_5042284471" evidence="1">
    <location>
        <begin position="19"/>
        <end position="215"/>
    </location>
</feature>
<dbReference type="RefSeq" id="WP_230755113.1">
    <property type="nucleotide sequence ID" value="NZ_JAINWA010000003.1"/>
</dbReference>
<sequence length="215" mass="24179">MKKIFILICWLCGLSAFSLERIGADSAVPEIFNVLSSFRIPHGSEHVLSSAETEKLIGKASELAINVFELIDCMHRYAIDERIRMVITGDSLRATENIYNLGDERVLAILPVSVLQRIETGAILSNNQNALDIFLNSEYESFIEIGTARYEKKFGFKSLTPLLFQNSYGVQVSKLVFSAPLIKLELYAPAKGAIYVRGVPRPKRWNLPVITEKKR</sequence>
<dbReference type="Proteomes" id="UP001198163">
    <property type="component" value="Unassembled WGS sequence"/>
</dbReference>
<gene>
    <name evidence="2" type="ORF">K7J14_08085</name>
</gene>
<protein>
    <submittedName>
        <fullName evidence="2">Uncharacterized protein</fullName>
    </submittedName>
</protein>
<keyword evidence="1" id="KW-0732">Signal</keyword>
<proteinExistence type="predicted"/>
<dbReference type="AlphaFoldDB" id="A0AAE3EJ05"/>
<reference evidence="2" key="1">
    <citation type="submission" date="2021-08" db="EMBL/GenBank/DDBJ databases">
        <title>Comparative analyses of Brucepasteria parasyntrophica and Teretinema zuelzerae.</title>
        <authorList>
            <person name="Song Y."/>
            <person name="Brune A."/>
        </authorList>
    </citation>
    <scope>NUCLEOTIDE SEQUENCE</scope>
    <source>
        <strain evidence="2">DSM 1903</strain>
    </source>
</reference>
<keyword evidence="3" id="KW-1185">Reference proteome</keyword>
<accession>A0AAE3EJ05</accession>
<comment type="caution">
    <text evidence="2">The sequence shown here is derived from an EMBL/GenBank/DDBJ whole genome shotgun (WGS) entry which is preliminary data.</text>
</comment>